<dbReference type="PANTHER" id="PTHR34981">
    <property type="entry name" value="CELL DIVISION PROTEIN ZAPA"/>
    <property type="match status" value="1"/>
</dbReference>
<protein>
    <recommendedName>
        <fullName evidence="3">Cell division protein ZapA</fullName>
    </recommendedName>
    <alternativeName>
        <fullName evidence="11">Z ring-associated protein ZapA</fullName>
    </alternativeName>
</protein>
<keyword evidence="4" id="KW-0963">Cytoplasm</keyword>
<evidence type="ECO:0000313" key="12">
    <source>
        <dbReference type="EMBL" id="BAW79765.1"/>
    </source>
</evidence>
<evidence type="ECO:0000256" key="4">
    <source>
        <dbReference type="ARBA" id="ARBA00022490"/>
    </source>
</evidence>
<dbReference type="GO" id="GO:0005829">
    <property type="term" value="C:cytosol"/>
    <property type="evidence" value="ECO:0007669"/>
    <property type="project" value="TreeGrafter"/>
</dbReference>
<dbReference type="Gene3D" id="3.30.160.880">
    <property type="entry name" value="Cell division protein ZapA protomer, N-terminal domain"/>
    <property type="match status" value="1"/>
</dbReference>
<name>A0A1Q2SKT9_9GAMM</name>
<dbReference type="EMBL" id="AP014836">
    <property type="protein sequence ID" value="BAW79765.1"/>
    <property type="molecule type" value="Genomic_DNA"/>
</dbReference>
<keyword evidence="13" id="KW-1185">Reference proteome</keyword>
<comment type="subcellular location">
    <subcellularLocation>
        <location evidence="1">Cytoplasm</location>
    </subcellularLocation>
</comment>
<keyword evidence="5" id="KW-0132">Cell division</keyword>
<comment type="subunit">
    <text evidence="10">Homodimer. Interacts with FtsZ.</text>
</comment>
<dbReference type="Gene3D" id="1.20.5.50">
    <property type="match status" value="1"/>
</dbReference>
<organism evidence="12 13">
    <name type="scientific">Candidatus Nitrosoglobus terrae</name>
    <dbReference type="NCBI Taxonomy" id="1630141"/>
    <lineage>
        <taxon>Bacteria</taxon>
        <taxon>Pseudomonadati</taxon>
        <taxon>Pseudomonadota</taxon>
        <taxon>Gammaproteobacteria</taxon>
        <taxon>Chromatiales</taxon>
        <taxon>Chromatiaceae</taxon>
        <taxon>Candidatus Nitrosoglobus</taxon>
    </lineage>
</organism>
<evidence type="ECO:0000313" key="13">
    <source>
        <dbReference type="Proteomes" id="UP000243679"/>
    </source>
</evidence>
<dbReference type="KEGG" id="ntt:TAO_0395"/>
<dbReference type="SUPFAM" id="SSF102829">
    <property type="entry name" value="Cell division protein ZapA-like"/>
    <property type="match status" value="1"/>
</dbReference>
<evidence type="ECO:0000256" key="3">
    <source>
        <dbReference type="ARBA" id="ARBA00015195"/>
    </source>
</evidence>
<dbReference type="InterPro" id="IPR007838">
    <property type="entry name" value="Cell_div_ZapA-like"/>
</dbReference>
<keyword evidence="8" id="KW-0131">Cell cycle</keyword>
<evidence type="ECO:0000256" key="5">
    <source>
        <dbReference type="ARBA" id="ARBA00022618"/>
    </source>
</evidence>
<dbReference type="GO" id="GO:0032153">
    <property type="term" value="C:cell division site"/>
    <property type="evidence" value="ECO:0007669"/>
    <property type="project" value="TreeGrafter"/>
</dbReference>
<dbReference type="OrthoDB" id="5772359at2"/>
<evidence type="ECO:0000256" key="8">
    <source>
        <dbReference type="ARBA" id="ARBA00023306"/>
    </source>
</evidence>
<dbReference type="GO" id="GO:0043093">
    <property type="term" value="P:FtsZ-dependent cytokinesis"/>
    <property type="evidence" value="ECO:0007669"/>
    <property type="project" value="TreeGrafter"/>
</dbReference>
<evidence type="ECO:0000256" key="6">
    <source>
        <dbReference type="ARBA" id="ARBA00023054"/>
    </source>
</evidence>
<dbReference type="InterPro" id="IPR036192">
    <property type="entry name" value="Cell_div_ZapA-like_sf"/>
</dbReference>
<evidence type="ECO:0000256" key="9">
    <source>
        <dbReference type="ARBA" id="ARBA00024910"/>
    </source>
</evidence>
<dbReference type="RefSeq" id="WP_096526384.1">
    <property type="nucleotide sequence ID" value="NZ_AP014836.1"/>
</dbReference>
<comment type="similarity">
    <text evidence="2">Belongs to the ZapA family. Type 1 subfamily.</text>
</comment>
<keyword evidence="7" id="KW-0717">Septation</keyword>
<dbReference type="GO" id="GO:0000921">
    <property type="term" value="P:septin ring assembly"/>
    <property type="evidence" value="ECO:0007669"/>
    <property type="project" value="TreeGrafter"/>
</dbReference>
<accession>A0A1Q2SKT9</accession>
<comment type="function">
    <text evidence="9">Activator of cell division through the inhibition of FtsZ GTPase activity, therefore promoting FtsZ assembly into bundles of protofilaments necessary for the formation of the division Z ring. It is recruited early at mid-cell but it is not essential for cell division.</text>
</comment>
<gene>
    <name evidence="12" type="ORF">TAO_0395</name>
</gene>
<evidence type="ECO:0000256" key="11">
    <source>
        <dbReference type="ARBA" id="ARBA00033158"/>
    </source>
</evidence>
<dbReference type="Proteomes" id="UP000243679">
    <property type="component" value="Chromosome"/>
</dbReference>
<dbReference type="Pfam" id="PF05164">
    <property type="entry name" value="ZapA"/>
    <property type="match status" value="1"/>
</dbReference>
<dbReference type="GO" id="GO:0030428">
    <property type="term" value="C:cell septum"/>
    <property type="evidence" value="ECO:0007669"/>
    <property type="project" value="TreeGrafter"/>
</dbReference>
<evidence type="ECO:0000256" key="7">
    <source>
        <dbReference type="ARBA" id="ARBA00023210"/>
    </source>
</evidence>
<sequence length="104" mass="11973">MNNEAPPMVLHILGKEYRVGCPLGNEESLLTAARYVNKKMEEVKGCGKVIGVERVAIMTALNIAHELLEEYSRKKEEHELNERIQALRYKVEMVLEEYRQIEAS</sequence>
<keyword evidence="6" id="KW-0175">Coiled coil</keyword>
<reference evidence="12 13" key="1">
    <citation type="journal article" date="2017" name="ISME J.">
        <title>An acid-tolerant ammonia-oxidizing ?-proteobacterium from soil.</title>
        <authorList>
            <person name="Hayatsu M."/>
            <person name="Tago K."/>
            <person name="Uchiyama I."/>
            <person name="Toyoda A."/>
            <person name="Wang Y."/>
            <person name="Shimomura Y."/>
            <person name="Okubo T."/>
            <person name="Kurisu F."/>
            <person name="Hirono Y."/>
            <person name="Nonaka K."/>
            <person name="Akiyama H."/>
            <person name="Itoh T."/>
            <person name="Takami H."/>
        </authorList>
    </citation>
    <scope>NUCLEOTIDE SEQUENCE [LARGE SCALE GENOMIC DNA]</scope>
    <source>
        <strain evidence="12 13">TAO100</strain>
    </source>
</reference>
<evidence type="ECO:0000256" key="10">
    <source>
        <dbReference type="ARBA" id="ARBA00026068"/>
    </source>
</evidence>
<proteinExistence type="inferred from homology"/>
<evidence type="ECO:0000256" key="1">
    <source>
        <dbReference type="ARBA" id="ARBA00004496"/>
    </source>
</evidence>
<dbReference type="AlphaFoldDB" id="A0A1Q2SKT9"/>
<dbReference type="GO" id="GO:0000917">
    <property type="term" value="P:division septum assembly"/>
    <property type="evidence" value="ECO:0007669"/>
    <property type="project" value="UniProtKB-KW"/>
</dbReference>
<dbReference type="InterPro" id="IPR042233">
    <property type="entry name" value="Cell_div_ZapA_N"/>
</dbReference>
<evidence type="ECO:0000256" key="2">
    <source>
        <dbReference type="ARBA" id="ARBA00010074"/>
    </source>
</evidence>
<dbReference type="PANTHER" id="PTHR34981:SF1">
    <property type="entry name" value="CELL DIVISION PROTEIN ZAPA"/>
    <property type="match status" value="1"/>
</dbReference>